<accession>A0A0L8FXK0</accession>
<dbReference type="InterPro" id="IPR008280">
    <property type="entry name" value="Tub_FtsZ_C"/>
</dbReference>
<keyword evidence="2" id="KW-0493">Microtubule</keyword>
<keyword evidence="4" id="KW-0342">GTP-binding</keyword>
<evidence type="ECO:0000259" key="5">
    <source>
        <dbReference type="Pfam" id="PF03953"/>
    </source>
</evidence>
<keyword evidence="3" id="KW-0547">Nucleotide-binding</keyword>
<evidence type="ECO:0000256" key="1">
    <source>
        <dbReference type="ARBA" id="ARBA00009636"/>
    </source>
</evidence>
<evidence type="ECO:0000256" key="2">
    <source>
        <dbReference type="ARBA" id="ARBA00022701"/>
    </source>
</evidence>
<dbReference type="STRING" id="37653.A0A0L8FXK0"/>
<dbReference type="OrthoDB" id="10249149at2759"/>
<dbReference type="EMBL" id="KQ425454">
    <property type="protein sequence ID" value="KOF69467.1"/>
    <property type="molecule type" value="Genomic_DNA"/>
</dbReference>
<dbReference type="InterPro" id="IPR023123">
    <property type="entry name" value="Tubulin_C"/>
</dbReference>
<dbReference type="AlphaFoldDB" id="A0A0L8FXK0"/>
<protein>
    <recommendedName>
        <fullName evidence="5">Tubulin/FtsZ 2-layer sandwich domain-containing protein</fullName>
    </recommendedName>
</protein>
<sequence length="137" mass="15276">MAKCDSRHRKSMACLLNRGDVVSEEFNAAIAAIKTKKKIHPVFKLGLKLVSPIVVPGGDLAKVQQAVCMLRNTTTFAEAWARLNYKFYLMYAKRDFVDYYVGEGECSEAQEDLAALEKDCGKVGIDTADGDEEIEEY</sequence>
<gene>
    <name evidence="6" type="ORF">OCBIM_22004864mg</name>
</gene>
<dbReference type="Gene3D" id="1.10.287.600">
    <property type="entry name" value="Helix hairpin bin"/>
    <property type="match status" value="1"/>
</dbReference>
<feature type="domain" description="Tubulin/FtsZ 2-layer sandwich" evidence="5">
    <location>
        <begin position="1"/>
        <end position="84"/>
    </location>
</feature>
<dbReference type="InterPro" id="IPR037103">
    <property type="entry name" value="Tubulin/FtsZ-like_C"/>
</dbReference>
<reference evidence="6" key="1">
    <citation type="submission" date="2015-07" db="EMBL/GenBank/DDBJ databases">
        <title>MeaNS - Measles Nucleotide Surveillance Program.</title>
        <authorList>
            <person name="Tran T."/>
            <person name="Druce J."/>
        </authorList>
    </citation>
    <scope>NUCLEOTIDE SEQUENCE</scope>
    <source>
        <strain evidence="6">UCB-OBI-ISO-001</strain>
        <tissue evidence="6">Gonad</tissue>
    </source>
</reference>
<name>A0A0L8FXK0_OCTBM</name>
<dbReference type="InterPro" id="IPR000217">
    <property type="entry name" value="Tubulin"/>
</dbReference>
<evidence type="ECO:0000256" key="4">
    <source>
        <dbReference type="ARBA" id="ARBA00023134"/>
    </source>
</evidence>
<comment type="similarity">
    <text evidence="1">Belongs to the tubulin family.</text>
</comment>
<organism evidence="6">
    <name type="scientific">Octopus bimaculoides</name>
    <name type="common">California two-spotted octopus</name>
    <dbReference type="NCBI Taxonomy" id="37653"/>
    <lineage>
        <taxon>Eukaryota</taxon>
        <taxon>Metazoa</taxon>
        <taxon>Spiralia</taxon>
        <taxon>Lophotrochozoa</taxon>
        <taxon>Mollusca</taxon>
        <taxon>Cephalopoda</taxon>
        <taxon>Coleoidea</taxon>
        <taxon>Octopodiformes</taxon>
        <taxon>Octopoda</taxon>
        <taxon>Incirrata</taxon>
        <taxon>Octopodidae</taxon>
        <taxon>Octopus</taxon>
    </lineage>
</organism>
<dbReference type="InterPro" id="IPR018316">
    <property type="entry name" value="Tubulin/FtsZ_2-layer-sand-dom"/>
</dbReference>
<proteinExistence type="inferred from homology"/>
<dbReference type="GO" id="GO:0005874">
    <property type="term" value="C:microtubule"/>
    <property type="evidence" value="ECO:0007669"/>
    <property type="project" value="UniProtKB-KW"/>
</dbReference>
<dbReference type="GO" id="GO:0007017">
    <property type="term" value="P:microtubule-based process"/>
    <property type="evidence" value="ECO:0007669"/>
    <property type="project" value="InterPro"/>
</dbReference>
<dbReference type="SUPFAM" id="SSF55307">
    <property type="entry name" value="Tubulin C-terminal domain-like"/>
    <property type="match status" value="1"/>
</dbReference>
<evidence type="ECO:0000256" key="3">
    <source>
        <dbReference type="ARBA" id="ARBA00022741"/>
    </source>
</evidence>
<dbReference type="Gene3D" id="3.30.1330.20">
    <property type="entry name" value="Tubulin/FtsZ, C-terminal domain"/>
    <property type="match status" value="1"/>
</dbReference>
<dbReference type="Pfam" id="PF03953">
    <property type="entry name" value="Tubulin_C"/>
    <property type="match status" value="1"/>
</dbReference>
<evidence type="ECO:0000313" key="6">
    <source>
        <dbReference type="EMBL" id="KOF69467.1"/>
    </source>
</evidence>
<dbReference type="PANTHER" id="PTHR11588">
    <property type="entry name" value="TUBULIN"/>
    <property type="match status" value="1"/>
</dbReference>
<dbReference type="GO" id="GO:0005525">
    <property type="term" value="F:GTP binding"/>
    <property type="evidence" value="ECO:0007669"/>
    <property type="project" value="UniProtKB-KW"/>
</dbReference>